<reference evidence="3 4" key="1">
    <citation type="journal article" date="2009" name="Appl. Environ. Microbiol.">
        <title>Community genomic and proteomic analyses of chemoautotrophic iron-oxidizing "Leptospirillum rubarum" (Group II) and "Leptospirillum ferrodiazotrophum" (Group III) bacteria in acid mine drainage biofilms.</title>
        <authorList>
            <person name="Goltsman D.S."/>
            <person name="Denef V.J."/>
            <person name="Singer S.W."/>
            <person name="VerBerkmoes N.C."/>
            <person name="Lefsrud M."/>
            <person name="Mueller R.S."/>
            <person name="Dick G.J."/>
            <person name="Sun C.L."/>
            <person name="Wheeler K.E."/>
            <person name="Zemla A."/>
            <person name="Baker B.J."/>
            <person name="Hauser L."/>
            <person name="Land M."/>
            <person name="Shah M.B."/>
            <person name="Thelen M.P."/>
            <person name="Hettich R.L."/>
            <person name="Banfield J.F."/>
        </authorList>
    </citation>
    <scope>NUCLEOTIDE SEQUENCE [LARGE SCALE GENOMIC DNA]</scope>
</reference>
<protein>
    <submittedName>
        <fullName evidence="3">Histone deacetylase superfamily</fullName>
    </submittedName>
</protein>
<evidence type="ECO:0000313" key="4">
    <source>
        <dbReference type="Proteomes" id="UP000009374"/>
    </source>
</evidence>
<dbReference type="GO" id="GO:0004407">
    <property type="term" value="F:histone deacetylase activity"/>
    <property type="evidence" value="ECO:0007669"/>
    <property type="project" value="TreeGrafter"/>
</dbReference>
<feature type="domain" description="Histone deacetylase" evidence="2">
    <location>
        <begin position="23"/>
        <end position="309"/>
    </location>
</feature>
<dbReference type="InterPro" id="IPR023801">
    <property type="entry name" value="His_deacetylse_dom"/>
</dbReference>
<dbReference type="InterPro" id="IPR000286">
    <property type="entry name" value="HDACs"/>
</dbReference>
<dbReference type="PRINTS" id="PR01270">
    <property type="entry name" value="HDASUPER"/>
</dbReference>
<name>C6HXU4_9BACT</name>
<dbReference type="InterPro" id="IPR023696">
    <property type="entry name" value="Ureohydrolase_dom_sf"/>
</dbReference>
<organism evidence="3 4">
    <name type="scientific">Leptospirillum ferrodiazotrophum</name>
    <dbReference type="NCBI Taxonomy" id="412449"/>
    <lineage>
        <taxon>Bacteria</taxon>
        <taxon>Pseudomonadati</taxon>
        <taxon>Nitrospirota</taxon>
        <taxon>Nitrospiria</taxon>
        <taxon>Nitrospirales</taxon>
        <taxon>Nitrospiraceae</taxon>
        <taxon>Leptospirillum</taxon>
    </lineage>
</organism>
<evidence type="ECO:0000259" key="2">
    <source>
        <dbReference type="Pfam" id="PF00850"/>
    </source>
</evidence>
<dbReference type="PANTHER" id="PTHR10625:SF10">
    <property type="entry name" value="HISTONE DEACETYLASE HDAC1"/>
    <property type="match status" value="1"/>
</dbReference>
<dbReference type="EMBL" id="GG693875">
    <property type="protein sequence ID" value="EES52556.1"/>
    <property type="molecule type" value="Genomic_DNA"/>
</dbReference>
<proteinExistence type="inferred from homology"/>
<dbReference type="AlphaFoldDB" id="C6HXU4"/>
<comment type="similarity">
    <text evidence="1">Belongs to the histone deacetylase family.</text>
</comment>
<dbReference type="Pfam" id="PF00850">
    <property type="entry name" value="Hist_deacetyl"/>
    <property type="match status" value="1"/>
</dbReference>
<dbReference type="SUPFAM" id="SSF52768">
    <property type="entry name" value="Arginase/deacetylase"/>
    <property type="match status" value="1"/>
</dbReference>
<dbReference type="InterPro" id="IPR037138">
    <property type="entry name" value="His_deacetylse_dom_sf"/>
</dbReference>
<dbReference type="Proteomes" id="UP000009374">
    <property type="component" value="Unassembled WGS sequence"/>
</dbReference>
<sequence>MNSSLPEFFAGYAGLAHDSGPGHPESPGRLSTVIEVGERLAAEGRAQLVEASPEKDLALARTVHDGAYVDFLEGMGSHAPSRPIDGDTRVGGATVVALRETLGLVRELSVTPPGTFRRTFVAMRPPGHHAHSGGGMGFCAINPLAILCALRRSGNPSERLAVFDFDVHHGNGTEEILRKLPGPENFLFVSTHRHPFYPGTGSGRDNWQGADGEGILDIPLPAGTDDGDYERILEEVVFPRISLFSPGAILVSAGFDAHRDDPLGDMALTEESYHRVGSWLKGATKGPCAAFLEGGYDLSALRHSSMAFLSGWFGE</sequence>
<gene>
    <name evidence="3" type="ORF">UBAL3_93200057</name>
</gene>
<evidence type="ECO:0000256" key="1">
    <source>
        <dbReference type="ARBA" id="ARBA00005947"/>
    </source>
</evidence>
<evidence type="ECO:0000313" key="3">
    <source>
        <dbReference type="EMBL" id="EES52556.1"/>
    </source>
</evidence>
<dbReference type="PANTHER" id="PTHR10625">
    <property type="entry name" value="HISTONE DEACETYLASE HDAC1-RELATED"/>
    <property type="match status" value="1"/>
</dbReference>
<dbReference type="Gene3D" id="3.40.800.20">
    <property type="entry name" value="Histone deacetylase domain"/>
    <property type="match status" value="1"/>
</dbReference>
<dbReference type="GO" id="GO:0040029">
    <property type="term" value="P:epigenetic regulation of gene expression"/>
    <property type="evidence" value="ECO:0007669"/>
    <property type="project" value="TreeGrafter"/>
</dbReference>
<accession>C6HXU4</accession>
<keyword evidence="4" id="KW-1185">Reference proteome</keyword>